<feature type="transmembrane region" description="Helical" evidence="9">
    <location>
        <begin position="250"/>
        <end position="269"/>
    </location>
</feature>
<dbReference type="GeneID" id="44152564"/>
<dbReference type="PANTHER" id="PTHR11432">
    <property type="entry name" value="NADH DEHYDROGENASE SUBUNIT 1"/>
    <property type="match status" value="1"/>
</dbReference>
<comment type="catalytic activity">
    <reaction evidence="8">
        <text>a ubiquinone + NADH + 5 H(+)(in) = a ubiquinol + NAD(+) + 4 H(+)(out)</text>
        <dbReference type="Rhea" id="RHEA:29091"/>
        <dbReference type="Rhea" id="RHEA-COMP:9565"/>
        <dbReference type="Rhea" id="RHEA-COMP:9566"/>
        <dbReference type="ChEBI" id="CHEBI:15378"/>
        <dbReference type="ChEBI" id="CHEBI:16389"/>
        <dbReference type="ChEBI" id="CHEBI:17976"/>
        <dbReference type="ChEBI" id="CHEBI:57540"/>
        <dbReference type="ChEBI" id="CHEBI:57945"/>
        <dbReference type="EC" id="7.1.1.2"/>
    </reaction>
</comment>
<keyword evidence="8 10" id="KW-0496">Mitochondrion</keyword>
<name>A0A6C0AB57_9EUPU</name>
<evidence type="ECO:0000256" key="7">
    <source>
        <dbReference type="RuleBase" id="RU000471"/>
    </source>
</evidence>
<dbReference type="Pfam" id="PF00146">
    <property type="entry name" value="NADHdh"/>
    <property type="match status" value="1"/>
</dbReference>
<evidence type="ECO:0000256" key="6">
    <source>
        <dbReference type="ARBA" id="ARBA00023136"/>
    </source>
</evidence>
<feature type="transmembrane region" description="Helical" evidence="9">
    <location>
        <begin position="72"/>
        <end position="91"/>
    </location>
</feature>
<dbReference type="CTD" id="4535"/>
<sequence length="300" mass="33935">MLLIFLISGLGCMLCVLVSVAFTTLLERKMLSYLQMRKGPNKVGYLGLLQPFADALKLFLKETIKPQHSNNIMFTIVPVLGFSLALMFWGMMSSKYISYYLLFSLLLFFCMTSLNVYVILLSGWASNSMYAFLGALRASAQTISYEISMIVILLFPAFLQWTFSWDNMFKGYGVMILMVPVGVAWMISLLAETNRAPLDFAEGESELVSGFNVEYAGGLFALLFLGEYTVILFMCSISVIGWLYSVGSNLIFSVLTFFMLAFVLLIRGVYPRSRYDKLMYYCWKSFLPLALSVLMLLTIL</sequence>
<evidence type="ECO:0000256" key="4">
    <source>
        <dbReference type="ARBA" id="ARBA00022692"/>
    </source>
</evidence>
<proteinExistence type="inferred from homology"/>
<dbReference type="InterPro" id="IPR018086">
    <property type="entry name" value="NADH_UbQ_OxRdtase_su1_CS"/>
</dbReference>
<comment type="subcellular location">
    <subcellularLocation>
        <location evidence="1">Membrane</location>
        <topology evidence="1">Multi-pass membrane protein</topology>
    </subcellularLocation>
    <subcellularLocation>
        <location evidence="7">Mitochondrion inner membrane</location>
        <topology evidence="7">Multi-pass membrane protein</topology>
    </subcellularLocation>
</comment>
<dbReference type="GO" id="GO:0009060">
    <property type="term" value="P:aerobic respiration"/>
    <property type="evidence" value="ECO:0007669"/>
    <property type="project" value="TreeGrafter"/>
</dbReference>
<dbReference type="PROSITE" id="PS00667">
    <property type="entry name" value="COMPLEX1_ND1_1"/>
    <property type="match status" value="1"/>
</dbReference>
<dbReference type="InterPro" id="IPR001694">
    <property type="entry name" value="NADH_UbQ_OxRdtase_su1/FPO"/>
</dbReference>
<evidence type="ECO:0000256" key="8">
    <source>
        <dbReference type="RuleBase" id="RU000473"/>
    </source>
</evidence>
<feature type="transmembrane region" description="Helical" evidence="9">
    <location>
        <begin position="169"/>
        <end position="191"/>
    </location>
</feature>
<dbReference type="EC" id="7.1.1.2" evidence="8"/>
<dbReference type="PANTHER" id="PTHR11432:SF3">
    <property type="entry name" value="NADH-UBIQUINONE OXIDOREDUCTASE CHAIN 1"/>
    <property type="match status" value="1"/>
</dbReference>
<evidence type="ECO:0000256" key="9">
    <source>
        <dbReference type="SAM" id="Phobius"/>
    </source>
</evidence>
<keyword evidence="5 9" id="KW-1133">Transmembrane helix</keyword>
<dbReference type="RefSeq" id="YP_009732526.1">
    <property type="nucleotide sequence ID" value="NC_046044.1"/>
</dbReference>
<feature type="transmembrane region" description="Helical" evidence="9">
    <location>
        <begin position="281"/>
        <end position="299"/>
    </location>
</feature>
<evidence type="ECO:0000256" key="5">
    <source>
        <dbReference type="ARBA" id="ARBA00022989"/>
    </source>
</evidence>
<feature type="transmembrane region" description="Helical" evidence="9">
    <location>
        <begin position="97"/>
        <end position="122"/>
    </location>
</feature>
<organism evidence="10">
    <name type="scientific">Arion vulgaris</name>
    <dbReference type="NCBI Taxonomy" id="1028688"/>
    <lineage>
        <taxon>Eukaryota</taxon>
        <taxon>Metazoa</taxon>
        <taxon>Spiralia</taxon>
        <taxon>Lophotrochozoa</taxon>
        <taxon>Mollusca</taxon>
        <taxon>Gastropoda</taxon>
        <taxon>Heterobranchia</taxon>
        <taxon>Euthyneura</taxon>
        <taxon>Panpulmonata</taxon>
        <taxon>Eupulmonata</taxon>
        <taxon>Stylommatophora</taxon>
        <taxon>Helicina</taxon>
        <taxon>Arionoidea</taxon>
        <taxon>Arionidae</taxon>
        <taxon>Arion</taxon>
    </lineage>
</organism>
<protein>
    <recommendedName>
        <fullName evidence="3 8">NADH-ubiquinone oxidoreductase chain 1</fullName>
        <ecNumber evidence="8">7.1.1.2</ecNumber>
    </recommendedName>
</protein>
<evidence type="ECO:0000256" key="1">
    <source>
        <dbReference type="ARBA" id="ARBA00004141"/>
    </source>
</evidence>
<dbReference type="GO" id="GO:0005743">
    <property type="term" value="C:mitochondrial inner membrane"/>
    <property type="evidence" value="ECO:0007669"/>
    <property type="project" value="UniProtKB-SubCell"/>
</dbReference>
<evidence type="ECO:0000256" key="2">
    <source>
        <dbReference type="ARBA" id="ARBA00010535"/>
    </source>
</evidence>
<keyword evidence="8" id="KW-0830">Ubiquinone</keyword>
<comment type="similarity">
    <text evidence="2 7">Belongs to the complex I subunit 1 family.</text>
</comment>
<geneLocation type="mitochondrion" evidence="10"/>
<keyword evidence="7" id="KW-0520">NAD</keyword>
<dbReference type="GO" id="GO:0003954">
    <property type="term" value="F:NADH dehydrogenase activity"/>
    <property type="evidence" value="ECO:0007669"/>
    <property type="project" value="TreeGrafter"/>
</dbReference>
<feature type="transmembrane region" description="Helical" evidence="9">
    <location>
        <begin position="143"/>
        <end position="163"/>
    </location>
</feature>
<dbReference type="AlphaFoldDB" id="A0A6C0AB57"/>
<accession>A0A6C0AB57</accession>
<dbReference type="EMBL" id="MN607980">
    <property type="protein sequence ID" value="QHS71050.1"/>
    <property type="molecule type" value="Genomic_DNA"/>
</dbReference>
<keyword evidence="6 9" id="KW-0472">Membrane</keyword>
<evidence type="ECO:0000313" key="10">
    <source>
        <dbReference type="EMBL" id="QHS71050.1"/>
    </source>
</evidence>
<gene>
    <name evidence="10" type="primary">ND1</name>
</gene>
<dbReference type="GO" id="GO:0008137">
    <property type="term" value="F:NADH dehydrogenase (ubiquinone) activity"/>
    <property type="evidence" value="ECO:0007669"/>
    <property type="project" value="UniProtKB-EC"/>
</dbReference>
<feature type="transmembrane region" description="Helical" evidence="9">
    <location>
        <begin position="219"/>
        <end position="244"/>
    </location>
</feature>
<keyword evidence="4 7" id="KW-0812">Transmembrane</keyword>
<evidence type="ECO:0000256" key="3">
    <source>
        <dbReference type="ARBA" id="ARBA00021009"/>
    </source>
</evidence>
<reference evidence="10" key="1">
    <citation type="submission" date="2019-10" db="EMBL/GenBank/DDBJ databases">
        <title>The complete mitogenome of Arion vulgaris Moquin-Tandon, 1855 (Gastropoda: Stylommatophora): Mitochondrial genome architecture, evolution and phylogenetic considerations within Stylommatophora.</title>
        <authorList>
            <person name="Dogan O."/>
            <person name="Schroedl M."/>
            <person name="Chen Z."/>
        </authorList>
    </citation>
    <scope>NUCLEOTIDE SEQUENCE</scope>
</reference>